<evidence type="ECO:0000313" key="3">
    <source>
        <dbReference type="Proteomes" id="UP000198748"/>
    </source>
</evidence>
<protein>
    <submittedName>
        <fullName evidence="2">Por secretion system C-terminal sorting domain-containing protein</fullName>
    </submittedName>
</protein>
<dbReference type="InterPro" id="IPR026444">
    <property type="entry name" value="Secre_tail"/>
</dbReference>
<dbReference type="AlphaFoldDB" id="A0A1G8C0Y0"/>
<dbReference type="NCBIfam" id="TIGR04183">
    <property type="entry name" value="Por_Secre_tail"/>
    <property type="match status" value="1"/>
</dbReference>
<name>A0A1G8C0Y0_9BACT</name>
<dbReference type="STRING" id="659014.SAMN04487996_13519"/>
<accession>A0A1G8C0Y0</accession>
<gene>
    <name evidence="2" type="ORF">SAMN04487996_13519</name>
</gene>
<organism evidence="2 3">
    <name type="scientific">Dyadobacter soli</name>
    <dbReference type="NCBI Taxonomy" id="659014"/>
    <lineage>
        <taxon>Bacteria</taxon>
        <taxon>Pseudomonadati</taxon>
        <taxon>Bacteroidota</taxon>
        <taxon>Cytophagia</taxon>
        <taxon>Cytophagales</taxon>
        <taxon>Spirosomataceae</taxon>
        <taxon>Dyadobacter</taxon>
    </lineage>
</organism>
<keyword evidence="3" id="KW-1185">Reference proteome</keyword>
<evidence type="ECO:0000259" key="1">
    <source>
        <dbReference type="Pfam" id="PF18962"/>
    </source>
</evidence>
<feature type="domain" description="Secretion system C-terminal sorting" evidence="1">
    <location>
        <begin position="48"/>
        <end position="117"/>
    </location>
</feature>
<sequence>MYGPWRYLQSQLTGYNSAPVPEDAMAETIKSKAMAMDGENTGLSVVPYPNPVSDKLFIKTENAGQISSVRLLTPAGKLIYQSQNAAAEVDVRNLAPGMYLLLVTQQDGSQSSHKVIVKK</sequence>
<evidence type="ECO:0000313" key="2">
    <source>
        <dbReference type="EMBL" id="SDH39116.1"/>
    </source>
</evidence>
<dbReference type="Proteomes" id="UP000198748">
    <property type="component" value="Unassembled WGS sequence"/>
</dbReference>
<reference evidence="3" key="1">
    <citation type="submission" date="2016-10" db="EMBL/GenBank/DDBJ databases">
        <authorList>
            <person name="Varghese N."/>
            <person name="Submissions S."/>
        </authorList>
    </citation>
    <scope>NUCLEOTIDE SEQUENCE [LARGE SCALE GENOMIC DNA]</scope>
    <source>
        <strain evidence="3">DSM 25329</strain>
    </source>
</reference>
<dbReference type="Pfam" id="PF18962">
    <property type="entry name" value="Por_Secre_tail"/>
    <property type="match status" value="1"/>
</dbReference>
<proteinExistence type="predicted"/>
<dbReference type="RefSeq" id="WP_090157738.1">
    <property type="nucleotide sequence ID" value="NZ_FNAN01000035.1"/>
</dbReference>
<dbReference type="EMBL" id="FNAN01000035">
    <property type="protein sequence ID" value="SDH39116.1"/>
    <property type="molecule type" value="Genomic_DNA"/>
</dbReference>